<feature type="signal peptide" evidence="2">
    <location>
        <begin position="1"/>
        <end position="24"/>
    </location>
</feature>
<feature type="chain" id="PRO_5045460310" evidence="2">
    <location>
        <begin position="25"/>
        <end position="378"/>
    </location>
</feature>
<proteinExistence type="predicted"/>
<dbReference type="Proteomes" id="UP001637993">
    <property type="component" value="Unassembled WGS sequence"/>
</dbReference>
<name>A0ABW9MYK8_9FIRM</name>
<feature type="compositionally biased region" description="Basic and acidic residues" evidence="1">
    <location>
        <begin position="291"/>
        <end position="341"/>
    </location>
</feature>
<evidence type="ECO:0000256" key="2">
    <source>
        <dbReference type="SAM" id="SignalP"/>
    </source>
</evidence>
<feature type="compositionally biased region" description="Polar residues" evidence="1">
    <location>
        <begin position="342"/>
        <end position="354"/>
    </location>
</feature>
<reference evidence="3 4" key="1">
    <citation type="journal article" date="2025" name="Anaerobe">
        <title>Description of Anaerococcus kampingiae sp. nov., Anaerococcus groningensis sp. nov., Anaerococcus martiniensis sp. nov., and Anaerococcus cruorum sp. nov., isolated from human clinical specimens.</title>
        <authorList>
            <person name="Boiten K.E."/>
            <person name="Meijer J."/>
            <person name="van Wezel E.M."/>
            <person name="Veloo A.C.M."/>
        </authorList>
    </citation>
    <scope>NUCLEOTIDE SEQUENCE [LARGE SCALE GENOMIC DNA]</scope>
    <source>
        <strain evidence="3 4">ENR1011</strain>
    </source>
</reference>
<feature type="region of interest" description="Disordered" evidence="1">
    <location>
        <begin position="291"/>
        <end position="361"/>
    </location>
</feature>
<gene>
    <name evidence="3" type="ORF">AB9Q04_01070</name>
</gene>
<dbReference type="EMBL" id="JBGMEG010000001">
    <property type="protein sequence ID" value="MFO3716938.1"/>
    <property type="molecule type" value="Genomic_DNA"/>
</dbReference>
<accession>A0ABW9MYK8</accession>
<protein>
    <submittedName>
        <fullName evidence="3">Uncharacterized protein</fullName>
    </submittedName>
</protein>
<keyword evidence="2" id="KW-0732">Signal</keyword>
<evidence type="ECO:0000313" key="3">
    <source>
        <dbReference type="EMBL" id="MFO3716938.1"/>
    </source>
</evidence>
<sequence length="378" mass="43303">MKNKILALGLSFTFLFAISPKTYADDNIKIDKELTQATENEEHSYIFNVTNINENQVTLSYAGENRDDAVEVVMDDQYENITLSKDFFENNVSLKDEYQITTDINIHELNKDNIKKEDLSLIQKYEKPVNMDKDKLPKNTETIEVEVGEVFADDPMYTSANVFEIGNKDNIYSISFDDLRDQEPQIGDKYKIYWDGIVMESYPGQFGEIYRVEKLNQVLESNIVTNEFELVQIIDEGKVVLKATKSGQTYEENIDILKDSNPQIGDRYLITYNEDEDGKLDEIEKIEKWMKKEDEEPSKEVTQVEKENKDNKEEPVKVEKSSDKETKKTEPEKIDENKEQANKTVNGIKNNPGTGITPVAPLLGVMAVSAGLLKKKSK</sequence>
<evidence type="ECO:0000313" key="4">
    <source>
        <dbReference type="Proteomes" id="UP001637993"/>
    </source>
</evidence>
<evidence type="ECO:0000256" key="1">
    <source>
        <dbReference type="SAM" id="MobiDB-lite"/>
    </source>
</evidence>
<dbReference type="RefSeq" id="WP_410023539.1">
    <property type="nucleotide sequence ID" value="NZ_JBGMEG010000001.1"/>
</dbReference>
<organism evidence="3 4">
    <name type="scientific">Anaerococcus groningensis</name>
    <dbReference type="NCBI Taxonomy" id="3115616"/>
    <lineage>
        <taxon>Bacteria</taxon>
        <taxon>Bacillati</taxon>
        <taxon>Bacillota</taxon>
        <taxon>Tissierellia</taxon>
        <taxon>Tissierellales</taxon>
        <taxon>Peptoniphilaceae</taxon>
        <taxon>Anaerococcus</taxon>
    </lineage>
</organism>
<keyword evidence="4" id="KW-1185">Reference proteome</keyword>
<comment type="caution">
    <text evidence="3">The sequence shown here is derived from an EMBL/GenBank/DDBJ whole genome shotgun (WGS) entry which is preliminary data.</text>
</comment>